<proteinExistence type="predicted"/>
<reference evidence="2" key="1">
    <citation type="submission" date="2021-01" db="EMBL/GenBank/DDBJ databases">
        <authorList>
            <person name="Corre E."/>
            <person name="Pelletier E."/>
            <person name="Niang G."/>
            <person name="Scheremetjew M."/>
            <person name="Finn R."/>
            <person name="Kale V."/>
            <person name="Holt S."/>
            <person name="Cochrane G."/>
            <person name="Meng A."/>
            <person name="Brown T."/>
            <person name="Cohen L."/>
        </authorList>
    </citation>
    <scope>NUCLEOTIDE SEQUENCE</scope>
    <source>
        <strain evidence="2">CCMP125</strain>
    </source>
</reference>
<feature type="region of interest" description="Disordered" evidence="1">
    <location>
        <begin position="66"/>
        <end position="104"/>
    </location>
</feature>
<name>A0A7S2YKM8_9STRA</name>
<dbReference type="AlphaFoldDB" id="A0A7S2YKM8"/>
<feature type="compositionally biased region" description="Basic and acidic residues" evidence="1">
    <location>
        <begin position="93"/>
        <end position="104"/>
    </location>
</feature>
<accession>A0A7S2YKM8</accession>
<protein>
    <submittedName>
        <fullName evidence="2">Uncharacterized protein</fullName>
    </submittedName>
</protein>
<evidence type="ECO:0000313" key="2">
    <source>
        <dbReference type="EMBL" id="CAD9981800.1"/>
    </source>
</evidence>
<gene>
    <name evidence="2" type="ORF">APAL1065_LOCUS20233</name>
</gene>
<dbReference type="EMBL" id="HBHT01030140">
    <property type="protein sequence ID" value="CAD9981800.1"/>
    <property type="molecule type" value="Transcribed_RNA"/>
</dbReference>
<sequence length="104" mass="11385">MDMDSNGNSQDTDTHRLIEKLNRETQQVSKCIMAMVSGIERLHLMLDMDGDRSCYSVLNEILSAGVVGSTPASGGGSSMRQEETTAMTGSSEPRLHSITSRDYR</sequence>
<organism evidence="2">
    <name type="scientific">Entomoneis paludosa</name>
    <dbReference type="NCBI Taxonomy" id="265537"/>
    <lineage>
        <taxon>Eukaryota</taxon>
        <taxon>Sar</taxon>
        <taxon>Stramenopiles</taxon>
        <taxon>Ochrophyta</taxon>
        <taxon>Bacillariophyta</taxon>
        <taxon>Bacillariophyceae</taxon>
        <taxon>Bacillariophycidae</taxon>
        <taxon>Entomoneidaceae</taxon>
        <taxon>Entomoneis</taxon>
    </lineage>
</organism>
<evidence type="ECO:0000256" key="1">
    <source>
        <dbReference type="SAM" id="MobiDB-lite"/>
    </source>
</evidence>